<keyword evidence="3" id="KW-1185">Reference proteome</keyword>
<proteinExistence type="predicted"/>
<feature type="compositionally biased region" description="Low complexity" evidence="1">
    <location>
        <begin position="82"/>
        <end position="96"/>
    </location>
</feature>
<feature type="region of interest" description="Disordered" evidence="1">
    <location>
        <begin position="63"/>
        <end position="125"/>
    </location>
</feature>
<gene>
    <name evidence="2" type="ORF">HannXRQ_Chr17g0565761</name>
</gene>
<evidence type="ECO:0000313" key="2">
    <source>
        <dbReference type="EMBL" id="OTF87789.1"/>
    </source>
</evidence>
<evidence type="ECO:0000256" key="1">
    <source>
        <dbReference type="SAM" id="MobiDB-lite"/>
    </source>
</evidence>
<reference evidence="3" key="1">
    <citation type="journal article" date="2017" name="Nature">
        <title>The sunflower genome provides insights into oil metabolism, flowering and Asterid evolution.</title>
        <authorList>
            <person name="Badouin H."/>
            <person name="Gouzy J."/>
            <person name="Grassa C.J."/>
            <person name="Murat F."/>
            <person name="Staton S.E."/>
            <person name="Cottret L."/>
            <person name="Lelandais-Briere C."/>
            <person name="Owens G.L."/>
            <person name="Carrere S."/>
            <person name="Mayjonade B."/>
            <person name="Legrand L."/>
            <person name="Gill N."/>
            <person name="Kane N.C."/>
            <person name="Bowers J.E."/>
            <person name="Hubner S."/>
            <person name="Bellec A."/>
            <person name="Berard A."/>
            <person name="Berges H."/>
            <person name="Blanchet N."/>
            <person name="Boniface M.C."/>
            <person name="Brunel D."/>
            <person name="Catrice O."/>
            <person name="Chaidir N."/>
            <person name="Claudel C."/>
            <person name="Donnadieu C."/>
            <person name="Faraut T."/>
            <person name="Fievet G."/>
            <person name="Helmstetter N."/>
            <person name="King M."/>
            <person name="Knapp S.J."/>
            <person name="Lai Z."/>
            <person name="Le Paslier M.C."/>
            <person name="Lippi Y."/>
            <person name="Lorenzon L."/>
            <person name="Mandel J.R."/>
            <person name="Marage G."/>
            <person name="Marchand G."/>
            <person name="Marquand E."/>
            <person name="Bret-Mestries E."/>
            <person name="Morien E."/>
            <person name="Nambeesan S."/>
            <person name="Nguyen T."/>
            <person name="Pegot-Espagnet P."/>
            <person name="Pouilly N."/>
            <person name="Raftis F."/>
            <person name="Sallet E."/>
            <person name="Schiex T."/>
            <person name="Thomas J."/>
            <person name="Vandecasteele C."/>
            <person name="Vares D."/>
            <person name="Vear F."/>
            <person name="Vautrin S."/>
            <person name="Crespi M."/>
            <person name="Mangin B."/>
            <person name="Burke J.M."/>
            <person name="Salse J."/>
            <person name="Munos S."/>
            <person name="Vincourt P."/>
            <person name="Rieseberg L.H."/>
            <person name="Langlade N.B."/>
        </authorList>
    </citation>
    <scope>NUCLEOTIDE SEQUENCE [LARGE SCALE GENOMIC DNA]</scope>
    <source>
        <strain evidence="3">cv. SF193</strain>
    </source>
</reference>
<evidence type="ECO:0000313" key="3">
    <source>
        <dbReference type="Proteomes" id="UP000215914"/>
    </source>
</evidence>
<protein>
    <submittedName>
        <fullName evidence="2">Uncharacterized protein</fullName>
    </submittedName>
</protein>
<organism evidence="2 3">
    <name type="scientific">Helianthus annuus</name>
    <name type="common">Common sunflower</name>
    <dbReference type="NCBI Taxonomy" id="4232"/>
    <lineage>
        <taxon>Eukaryota</taxon>
        <taxon>Viridiplantae</taxon>
        <taxon>Streptophyta</taxon>
        <taxon>Embryophyta</taxon>
        <taxon>Tracheophyta</taxon>
        <taxon>Spermatophyta</taxon>
        <taxon>Magnoliopsida</taxon>
        <taxon>eudicotyledons</taxon>
        <taxon>Gunneridae</taxon>
        <taxon>Pentapetalae</taxon>
        <taxon>asterids</taxon>
        <taxon>campanulids</taxon>
        <taxon>Asterales</taxon>
        <taxon>Asteraceae</taxon>
        <taxon>Asteroideae</taxon>
        <taxon>Heliantheae alliance</taxon>
        <taxon>Heliantheae</taxon>
        <taxon>Helianthus</taxon>
    </lineage>
</organism>
<accession>A0A251RY10</accession>
<dbReference type="AlphaFoldDB" id="A0A251RY10"/>
<dbReference type="EMBL" id="CM007906">
    <property type="protein sequence ID" value="OTF87789.1"/>
    <property type="molecule type" value="Genomic_DNA"/>
</dbReference>
<sequence>MVYGSGGAWVVGGDLLAAAGGIGVEVEVVVVAVAKGGGGQCLRWEWWCQMIFKRNTSPPNLSLTTTTAINHHPGHYLPPLPSSSSATTPNTSTSTNHLASPDSSLPLPKVVDEADDDRSGACIQL</sequence>
<name>A0A251RY10_HELAN</name>
<dbReference type="Proteomes" id="UP000215914">
    <property type="component" value="Chromosome 17"/>
</dbReference>
<dbReference type="InParanoid" id="A0A251RY10"/>